<keyword evidence="4" id="KW-1185">Reference proteome</keyword>
<feature type="region of interest" description="Disordered" evidence="1">
    <location>
        <begin position="1"/>
        <end position="54"/>
    </location>
</feature>
<keyword evidence="2" id="KW-1133">Transmembrane helix</keyword>
<feature type="transmembrane region" description="Helical" evidence="2">
    <location>
        <begin position="193"/>
        <end position="219"/>
    </location>
</feature>
<protein>
    <submittedName>
        <fullName evidence="3">Uncharacterized protein</fullName>
    </submittedName>
</protein>
<dbReference type="EMBL" id="JAIZAY010000013">
    <property type="protein sequence ID" value="KAJ8030368.1"/>
    <property type="molecule type" value="Genomic_DNA"/>
</dbReference>
<gene>
    <name evidence="3" type="ORF">HOLleu_26768</name>
</gene>
<keyword evidence="2" id="KW-0472">Membrane</keyword>
<comment type="caution">
    <text evidence="3">The sequence shown here is derived from an EMBL/GenBank/DDBJ whole genome shotgun (WGS) entry which is preliminary data.</text>
</comment>
<evidence type="ECO:0000313" key="4">
    <source>
        <dbReference type="Proteomes" id="UP001152320"/>
    </source>
</evidence>
<dbReference type="OrthoDB" id="8838209at2759"/>
<sequence length="243" mass="27844">MSNLNRARHYPTVSNTSFSEGKESEASAKRRKVSNSYGCKNWQPKDLPEGENPETQRQKIYDLKVMHELNVWDDNEVPVPMKTVYPTIRKMKNRQIFYHMHSLMNFLFCLKSYQEERGEKIADIESAKKESGDHSPDVPGLSLLLCSHLGDKSDEIFHLATRNSTVQEIEMDLKSTSPCIIIQGPNMHTGKEFMLAVDMVIVKTFESAMAMLFAIFFYLKHRVSSRRCDFFGVHPAVSSSKVT</sequence>
<organism evidence="3 4">
    <name type="scientific">Holothuria leucospilota</name>
    <name type="common">Black long sea cucumber</name>
    <name type="synonym">Mertensiothuria leucospilota</name>
    <dbReference type="NCBI Taxonomy" id="206669"/>
    <lineage>
        <taxon>Eukaryota</taxon>
        <taxon>Metazoa</taxon>
        <taxon>Echinodermata</taxon>
        <taxon>Eleutherozoa</taxon>
        <taxon>Echinozoa</taxon>
        <taxon>Holothuroidea</taxon>
        <taxon>Aspidochirotacea</taxon>
        <taxon>Aspidochirotida</taxon>
        <taxon>Holothuriidae</taxon>
        <taxon>Holothuria</taxon>
    </lineage>
</organism>
<evidence type="ECO:0000256" key="2">
    <source>
        <dbReference type="SAM" id="Phobius"/>
    </source>
</evidence>
<evidence type="ECO:0000313" key="3">
    <source>
        <dbReference type="EMBL" id="KAJ8030368.1"/>
    </source>
</evidence>
<keyword evidence="2" id="KW-0812">Transmembrane</keyword>
<proteinExistence type="predicted"/>
<dbReference type="AlphaFoldDB" id="A0A9Q1BPJ9"/>
<name>A0A9Q1BPJ9_HOLLE</name>
<reference evidence="3" key="1">
    <citation type="submission" date="2021-10" db="EMBL/GenBank/DDBJ databases">
        <title>Tropical sea cucumber genome reveals ecological adaptation and Cuvierian tubules defense mechanism.</title>
        <authorList>
            <person name="Chen T."/>
        </authorList>
    </citation>
    <scope>NUCLEOTIDE SEQUENCE</scope>
    <source>
        <strain evidence="3">Nanhai2018</strain>
        <tissue evidence="3">Muscle</tissue>
    </source>
</reference>
<accession>A0A9Q1BPJ9</accession>
<dbReference type="Proteomes" id="UP001152320">
    <property type="component" value="Chromosome 13"/>
</dbReference>
<evidence type="ECO:0000256" key="1">
    <source>
        <dbReference type="SAM" id="MobiDB-lite"/>
    </source>
</evidence>